<organism evidence="2 3">
    <name type="scientific">Sanguibacter keddieii (strain ATCC 51767 / DSM 10542 / NCFB 3025 / ST-74)</name>
    <dbReference type="NCBI Taxonomy" id="446469"/>
    <lineage>
        <taxon>Bacteria</taxon>
        <taxon>Bacillati</taxon>
        <taxon>Actinomycetota</taxon>
        <taxon>Actinomycetes</taxon>
        <taxon>Micrococcales</taxon>
        <taxon>Sanguibacteraceae</taxon>
        <taxon>Sanguibacter</taxon>
    </lineage>
</organism>
<dbReference type="EMBL" id="CP001819">
    <property type="protein sequence ID" value="ACZ22175.1"/>
    <property type="molecule type" value="Genomic_DNA"/>
</dbReference>
<evidence type="ECO:0000313" key="2">
    <source>
        <dbReference type="EMBL" id="ACZ22175.1"/>
    </source>
</evidence>
<accession>D1BIJ8</accession>
<name>D1BIJ8_SANKS</name>
<proteinExistence type="predicted"/>
<reference evidence="2 3" key="1">
    <citation type="journal article" date="2009" name="Stand. Genomic Sci.">
        <title>Complete genome sequence of Sanguibacter keddieii type strain (ST-74).</title>
        <authorList>
            <person name="Ivanova N."/>
            <person name="Sikorski J."/>
            <person name="Sims D."/>
            <person name="Brettin T."/>
            <person name="Detter J.C."/>
            <person name="Han C."/>
            <person name="Lapidus A."/>
            <person name="Copeland A."/>
            <person name="Glavina Del Rio T."/>
            <person name="Nolan M."/>
            <person name="Chen F."/>
            <person name="Lucas S."/>
            <person name="Tice H."/>
            <person name="Cheng J.F."/>
            <person name="Bruce D."/>
            <person name="Goodwin L."/>
            <person name="Pitluck S."/>
            <person name="Pati A."/>
            <person name="Mavromatis K."/>
            <person name="Chen A."/>
            <person name="Palaniappan K."/>
            <person name="D'haeseleer P."/>
            <person name="Chain P."/>
            <person name="Bristow J."/>
            <person name="Eisen J.A."/>
            <person name="Markowitz V."/>
            <person name="Hugenholtz P."/>
            <person name="Goker M."/>
            <person name="Pukall R."/>
            <person name="Klenk H.P."/>
            <person name="Kyrpides N.C."/>
        </authorList>
    </citation>
    <scope>NUCLEOTIDE SEQUENCE [LARGE SCALE GENOMIC DNA]</scope>
    <source>
        <strain evidence="3">ATCC 51767 / DSM 10542 / NCFB 3025 / ST-74</strain>
    </source>
</reference>
<dbReference type="AlphaFoldDB" id="D1BIJ8"/>
<protein>
    <submittedName>
        <fullName evidence="2">Uncharacterized protein</fullName>
    </submittedName>
</protein>
<feature type="transmembrane region" description="Helical" evidence="1">
    <location>
        <begin position="21"/>
        <end position="40"/>
    </location>
</feature>
<keyword evidence="1" id="KW-0472">Membrane</keyword>
<dbReference type="KEGG" id="ske:Sked_22600"/>
<sequence>MNRSTREQLQREIDRDRRAEWLMIPFALLAVAVIGVFFVVREVWFV</sequence>
<evidence type="ECO:0000256" key="1">
    <source>
        <dbReference type="SAM" id="Phobius"/>
    </source>
</evidence>
<keyword evidence="1" id="KW-0812">Transmembrane</keyword>
<evidence type="ECO:0000313" key="3">
    <source>
        <dbReference type="Proteomes" id="UP000000322"/>
    </source>
</evidence>
<keyword evidence="3" id="KW-1185">Reference proteome</keyword>
<dbReference type="Proteomes" id="UP000000322">
    <property type="component" value="Chromosome"/>
</dbReference>
<keyword evidence="1" id="KW-1133">Transmembrane helix</keyword>
<dbReference type="HOGENOM" id="CLU_3188852_0_0_11"/>
<gene>
    <name evidence="2" type="ordered locus">Sked_22600</name>
</gene>
<dbReference type="RefSeq" id="WP_012867244.1">
    <property type="nucleotide sequence ID" value="NC_013521.1"/>
</dbReference>